<sequence>MSGQVPVAFNAVVLSGGRSSRLGGTPKASLQLNGHSLLDLTCHAAAAARRLVVVGPDEVHGATVRAQPVSREFVRESPPFGGPAAALAAAVDHLQGESTPWLLVLACDMPRIAEAIPSLLTAAVDHPESSAMAHDGGRDQPLAALYRFDALRLAVQEIHASGGAQNLSMKALLARVQWRAIDVRPGSTADVDTWADAHSLGVSGIAPT</sequence>
<feature type="domain" description="MobA-like NTP transferase" evidence="2">
    <location>
        <begin position="11"/>
        <end position="167"/>
    </location>
</feature>
<dbReference type="InterPro" id="IPR029044">
    <property type="entry name" value="Nucleotide-diphossugar_trans"/>
</dbReference>
<evidence type="ECO:0000259" key="2">
    <source>
        <dbReference type="Pfam" id="PF12804"/>
    </source>
</evidence>
<name>A0ABW4QA34_9MICC</name>
<evidence type="ECO:0000256" key="1">
    <source>
        <dbReference type="ARBA" id="ARBA00022679"/>
    </source>
</evidence>
<proteinExistence type="predicted"/>
<dbReference type="Proteomes" id="UP001597307">
    <property type="component" value="Unassembled WGS sequence"/>
</dbReference>
<dbReference type="PANTHER" id="PTHR19136:SF81">
    <property type="entry name" value="MOLYBDENUM COFACTOR GUANYLYLTRANSFERASE"/>
    <property type="match status" value="1"/>
</dbReference>
<dbReference type="EMBL" id="JBHUGA010000058">
    <property type="protein sequence ID" value="MFD1847544.1"/>
    <property type="molecule type" value="Genomic_DNA"/>
</dbReference>
<keyword evidence="4" id="KW-1185">Reference proteome</keyword>
<evidence type="ECO:0000313" key="4">
    <source>
        <dbReference type="Proteomes" id="UP001597307"/>
    </source>
</evidence>
<dbReference type="Pfam" id="PF12804">
    <property type="entry name" value="NTP_transf_3"/>
    <property type="match status" value="1"/>
</dbReference>
<keyword evidence="3" id="KW-0548">Nucleotidyltransferase</keyword>
<dbReference type="Gene3D" id="3.90.550.10">
    <property type="entry name" value="Spore Coat Polysaccharide Biosynthesis Protein SpsA, Chain A"/>
    <property type="match status" value="1"/>
</dbReference>
<dbReference type="GO" id="GO:0016779">
    <property type="term" value="F:nucleotidyltransferase activity"/>
    <property type="evidence" value="ECO:0007669"/>
    <property type="project" value="UniProtKB-KW"/>
</dbReference>
<gene>
    <name evidence="3" type="ORF">ACFSFX_13195</name>
</gene>
<protein>
    <submittedName>
        <fullName evidence="3">Molybdenum cofactor guanylyltransferase</fullName>
    </submittedName>
</protein>
<dbReference type="RefSeq" id="WP_343882338.1">
    <property type="nucleotide sequence ID" value="NZ_BAAAIJ010000063.1"/>
</dbReference>
<dbReference type="InterPro" id="IPR025877">
    <property type="entry name" value="MobA-like_NTP_Trfase"/>
</dbReference>
<comment type="caution">
    <text evidence="3">The sequence shown here is derived from an EMBL/GenBank/DDBJ whole genome shotgun (WGS) entry which is preliminary data.</text>
</comment>
<dbReference type="SUPFAM" id="SSF53448">
    <property type="entry name" value="Nucleotide-diphospho-sugar transferases"/>
    <property type="match status" value="1"/>
</dbReference>
<reference evidence="4" key="1">
    <citation type="journal article" date="2019" name="Int. J. Syst. Evol. Microbiol.">
        <title>The Global Catalogue of Microorganisms (GCM) 10K type strain sequencing project: providing services to taxonomists for standard genome sequencing and annotation.</title>
        <authorList>
            <consortium name="The Broad Institute Genomics Platform"/>
            <consortium name="The Broad Institute Genome Sequencing Center for Infectious Disease"/>
            <person name="Wu L."/>
            <person name="Ma J."/>
        </authorList>
    </citation>
    <scope>NUCLEOTIDE SEQUENCE [LARGE SCALE GENOMIC DNA]</scope>
    <source>
        <strain evidence="4">JCM 11496</strain>
    </source>
</reference>
<dbReference type="PANTHER" id="PTHR19136">
    <property type="entry name" value="MOLYBDENUM COFACTOR GUANYLYLTRANSFERASE"/>
    <property type="match status" value="1"/>
</dbReference>
<evidence type="ECO:0000313" key="3">
    <source>
        <dbReference type="EMBL" id="MFD1847544.1"/>
    </source>
</evidence>
<keyword evidence="1" id="KW-0808">Transferase</keyword>
<organism evidence="3 4">
    <name type="scientific">Arthrobacter flavus</name>
    <dbReference type="NCBI Taxonomy" id="95172"/>
    <lineage>
        <taxon>Bacteria</taxon>
        <taxon>Bacillati</taxon>
        <taxon>Actinomycetota</taxon>
        <taxon>Actinomycetes</taxon>
        <taxon>Micrococcales</taxon>
        <taxon>Micrococcaceae</taxon>
        <taxon>Arthrobacter</taxon>
    </lineage>
</organism>
<accession>A0ABW4QA34</accession>